<evidence type="ECO:0000313" key="4">
    <source>
        <dbReference type="Proteomes" id="UP000095280"/>
    </source>
</evidence>
<accession>A0A1I8GG92</accession>
<keyword evidence="1" id="KW-0863">Zinc-finger</keyword>
<dbReference type="PANTHER" id="PTHR19963:SF30">
    <property type="entry name" value="ENDONUCLEASE_EXONUCLEASE_PHOSPHATASE DOMAIN-CONTAINING PROTEIN"/>
    <property type="match status" value="1"/>
</dbReference>
<dbReference type="PANTHER" id="PTHR19963">
    <property type="entry name" value="CCHC-TYPE DOMAIN-CONTAINING PROTEIN"/>
    <property type="match status" value="1"/>
</dbReference>
<dbReference type="InterPro" id="IPR048270">
    <property type="entry name" value="PNMA_C"/>
</dbReference>
<feature type="region of interest" description="Disordered" evidence="2">
    <location>
        <begin position="229"/>
        <end position="311"/>
    </location>
</feature>
<feature type="compositionally biased region" description="Polar residues" evidence="2">
    <location>
        <begin position="284"/>
        <end position="294"/>
    </location>
</feature>
<dbReference type="SUPFAM" id="SSF57756">
    <property type="entry name" value="Retrovirus zinc finger-like domains"/>
    <property type="match status" value="1"/>
</dbReference>
<protein>
    <submittedName>
        <fullName evidence="5">CCHC-type domain-containing protein</fullName>
    </submittedName>
</protein>
<dbReference type="InterPro" id="IPR036875">
    <property type="entry name" value="Znf_CCHC_sf"/>
</dbReference>
<feature type="region of interest" description="Disordered" evidence="2">
    <location>
        <begin position="1248"/>
        <end position="1283"/>
    </location>
</feature>
<dbReference type="Proteomes" id="UP000095280">
    <property type="component" value="Unplaced"/>
</dbReference>
<feature type="region of interest" description="Disordered" evidence="2">
    <location>
        <begin position="1565"/>
        <end position="1658"/>
    </location>
</feature>
<keyword evidence="1" id="KW-0862">Zinc</keyword>
<dbReference type="Gene3D" id="4.10.60.10">
    <property type="entry name" value="Zinc finger, CCHC-type"/>
    <property type="match status" value="1"/>
</dbReference>
<feature type="region of interest" description="Disordered" evidence="2">
    <location>
        <begin position="869"/>
        <end position="891"/>
    </location>
</feature>
<dbReference type="GO" id="GO:0008270">
    <property type="term" value="F:zinc ion binding"/>
    <property type="evidence" value="ECO:0007669"/>
    <property type="project" value="UniProtKB-KW"/>
</dbReference>
<organism evidence="4 5">
    <name type="scientific">Macrostomum lignano</name>
    <dbReference type="NCBI Taxonomy" id="282301"/>
    <lineage>
        <taxon>Eukaryota</taxon>
        <taxon>Metazoa</taxon>
        <taxon>Spiralia</taxon>
        <taxon>Lophotrochozoa</taxon>
        <taxon>Platyhelminthes</taxon>
        <taxon>Rhabditophora</taxon>
        <taxon>Macrostomorpha</taxon>
        <taxon>Macrostomida</taxon>
        <taxon>Macrostomidae</taxon>
        <taxon>Macrostomum</taxon>
    </lineage>
</organism>
<reference evidence="5" key="1">
    <citation type="submission" date="2016-11" db="UniProtKB">
        <authorList>
            <consortium name="WormBaseParasite"/>
        </authorList>
    </citation>
    <scope>IDENTIFICATION</scope>
</reference>
<dbReference type="GO" id="GO:0003676">
    <property type="term" value="F:nucleic acid binding"/>
    <property type="evidence" value="ECO:0007669"/>
    <property type="project" value="InterPro"/>
</dbReference>
<keyword evidence="4" id="KW-1185">Reference proteome</keyword>
<feature type="compositionally biased region" description="Low complexity" evidence="2">
    <location>
        <begin position="1265"/>
        <end position="1275"/>
    </location>
</feature>
<evidence type="ECO:0000256" key="2">
    <source>
        <dbReference type="SAM" id="MobiDB-lite"/>
    </source>
</evidence>
<keyword evidence="1" id="KW-0479">Metal-binding</keyword>
<dbReference type="Pfam" id="PF14893">
    <property type="entry name" value="PNMA"/>
    <property type="match status" value="1"/>
</dbReference>
<feature type="domain" description="CCHC-type" evidence="3">
    <location>
        <begin position="1236"/>
        <end position="1251"/>
    </location>
</feature>
<dbReference type="InterPro" id="IPR054465">
    <property type="entry name" value="Integrase_p58-like_C"/>
</dbReference>
<feature type="compositionally biased region" description="Basic residues" evidence="2">
    <location>
        <begin position="1576"/>
        <end position="1586"/>
    </location>
</feature>
<dbReference type="SMART" id="SM00343">
    <property type="entry name" value="ZnF_C2HC"/>
    <property type="match status" value="2"/>
</dbReference>
<dbReference type="WBParaSite" id="maker-uti_cns_0001921-snap-gene-0.4-mRNA-1">
    <property type="protein sequence ID" value="maker-uti_cns_0001921-snap-gene-0.4-mRNA-1"/>
    <property type="gene ID" value="maker-uti_cns_0001921-snap-gene-0.4"/>
</dbReference>
<proteinExistence type="predicted"/>
<sequence>HLDTERKRIDCRALHSLRGSGSSDTWIPSECSRWGIDDAFYSDKRMRYRASPTTRSDPFHLVANRAPGYHNDTTNATVSCSPWNPSTRTGNQMDSVKFLPCPTAAIAHTPSTNAVVVLGASGPDSDASEAFQSEAFPAALAAAVANFGEPGRTADQVAAALVDTVAGAAGQSKPLDASAAVAGEAARAGHPASNNASVTDALCSPTDVRLRTVDPEAHVASALVASRAASVQPPGAGDEASGSQLAARVAGSPSDPSDPRSAGHSRPPHHRAGPAYPPADASDAISNRRSSHSPGLQAAGPSDPGFAAAHGCGPASPTVGQAFQLNHAAAHALVVAAHASAARWDDAHLVRLFTLRGGELGSVTSMNGCWVCPMQGSERLASLTDAPCAPAVVDSKKPELRRSSSSMEVGTSGHSIAVISDGSLQLPVDATSSFVFIPVGCTDGRSNVRRHFKAGLPAVQQAALVFALDVGDGISGLLCSDSPMSAADSGGCRSVATCAASGAARTAGAAAAERGSQAVAQTRGPRLRLANLRLHAGGRHRVFPAAAAEAAPLLIDPLPALALLVVEVHVAASVRAVRAGGSPAAATLLQSMLLLCVLRRWLSTAAYNVLPSVGRVLRHKRQGVADARHSGLAIASAGCSRLLHLLPFLRLLLLLLLNLGLSSLDFYLFRCRRALGCGVNCTYTVHCYIELLVTVLCLLCGDAAACGATNRCGLEGEACYLFYGYSSYGGINYNSKCCDGLKSTAGWATVEWRASGEASQLPSSASSSVISRAAAGSSGCSLATVGMRSKGRAEDCIRKVPRGWPQLFLEAAKALRYFRKRIHSRDTALTSLLSNFLRIMVVRGHATCSSHRSGLPVSRQSRQLNPRVAGLSGTQNQAEQWPGKQADSSLARVGPPPLAINDSSIYHKKCTANCIGYGRGTGALTGDLGVAASRQVKAVGVAPEDGAHNNWCRDQDSTIMANLDDLIGALTARIQEQLNVGQRVPRPNNKYVPTQDFALWLQQFTTYCEAAQIPEDQRKQNLLSLLDFGTAFKAVANLELDDDLDYAEFVEQLEARFSQNRTPQDYKTEFQNRSQREGEALEDYADALRELMRKAYPALPGEQRDELAKDRFLKGIRVPDRVLENVLLQDPDTLQAAIQRVRQTLASMKLLEGKRSVHVVNSQAAAAAADSQTARMAAEIASLKAEIAQLKQGGASASAVQPNPQQPAAAPQAGRTCGRCLQMGHSTADCRNRVVCLACGQQGHTRSRCQSQQGYSESGKRDGGPARPASRAPSAVIEEAPGPTTQIQSVLGGTGLGYIDAKPLVCRIVLRQAVRMDAGEEKLVPVRLQRRGDSEHVGVQFVDEAGHSSWLVFAGLSAQQPAELQLNAVQSEGELWSPLSEVKEWGACGLSDAEAREFVSLVAKNRDVFAKDSSELGLTNLMAHEIDTDHVDASTPPQVMCWEERCLWSQRQLIRLDAQVLVFQGPGSEVPKIIILPPSLFQKVFIDIGNLPEAVPADAPEYLLSLGHRLAEAHSHPNEAAKFHNYWKGPAEVVEKLSDINFRILHQNSRKSRVVHYNNLRKVPQRPVELQASRPPKQRRRKRKGQRAVVVVSEEPQESEPDSDGDDSQFVYVPAAVHQDIQAPQDQPVHAAAPPASPRRLRPRRNNPPARYGDPVLY</sequence>
<dbReference type="InterPro" id="IPR001878">
    <property type="entry name" value="Znf_CCHC"/>
</dbReference>
<name>A0A1I8GG92_9PLAT</name>
<evidence type="ECO:0000313" key="5">
    <source>
        <dbReference type="WBParaSite" id="maker-uti_cns_0001921-snap-gene-0.4-mRNA-1"/>
    </source>
</evidence>
<dbReference type="Pfam" id="PF22938">
    <property type="entry name" value="Integrase_p58_C"/>
    <property type="match status" value="1"/>
</dbReference>
<feature type="compositionally biased region" description="Acidic residues" evidence="2">
    <location>
        <begin position="1595"/>
        <end position="1607"/>
    </location>
</feature>
<evidence type="ECO:0000259" key="3">
    <source>
        <dbReference type="PROSITE" id="PS50158"/>
    </source>
</evidence>
<dbReference type="PROSITE" id="PS50158">
    <property type="entry name" value="ZF_CCHC"/>
    <property type="match status" value="1"/>
</dbReference>
<evidence type="ECO:0000256" key="1">
    <source>
        <dbReference type="PROSITE-ProRule" id="PRU00047"/>
    </source>
</evidence>